<dbReference type="NCBIfam" id="TIGR00229">
    <property type="entry name" value="sensory_box"/>
    <property type="match status" value="1"/>
</dbReference>
<feature type="transmembrane region" description="Helical" evidence="1">
    <location>
        <begin position="59"/>
        <end position="80"/>
    </location>
</feature>
<dbReference type="SUPFAM" id="SSF55073">
    <property type="entry name" value="Nucleotide cyclase"/>
    <property type="match status" value="1"/>
</dbReference>
<reference evidence="5 6" key="1">
    <citation type="journal article" date="2015" name="G3 (Bethesda)">
        <title>Insights into Ongoing Evolution of the Hexachlorocyclohexane Catabolic Pathway from Comparative Genomics of Ten Sphingomonadaceae Strains.</title>
        <authorList>
            <person name="Pearce S.L."/>
            <person name="Oakeshott J.G."/>
            <person name="Pandey G."/>
        </authorList>
    </citation>
    <scope>NUCLEOTIDE SEQUENCE [LARGE SCALE GENOMIC DNA]</scope>
    <source>
        <strain evidence="5 6">LL01</strain>
    </source>
</reference>
<dbReference type="Gene3D" id="3.30.450.20">
    <property type="entry name" value="PAS domain"/>
    <property type="match status" value="1"/>
</dbReference>
<keyword evidence="1" id="KW-1133">Transmembrane helix</keyword>
<dbReference type="InterPro" id="IPR001633">
    <property type="entry name" value="EAL_dom"/>
</dbReference>
<dbReference type="Pfam" id="PF00990">
    <property type="entry name" value="GGDEF"/>
    <property type="match status" value="1"/>
</dbReference>
<dbReference type="PROSITE" id="PS50883">
    <property type="entry name" value="EAL"/>
    <property type="match status" value="1"/>
</dbReference>
<dbReference type="Proteomes" id="UP000052232">
    <property type="component" value="Unassembled WGS sequence"/>
</dbReference>
<proteinExistence type="predicted"/>
<accession>A0A0J7XQ90</accession>
<dbReference type="Gene3D" id="3.30.70.270">
    <property type="match status" value="1"/>
</dbReference>
<feature type="domain" description="PAC" evidence="2">
    <location>
        <begin position="277"/>
        <end position="327"/>
    </location>
</feature>
<dbReference type="CDD" id="cd01949">
    <property type="entry name" value="GGDEF"/>
    <property type="match status" value="1"/>
</dbReference>
<dbReference type="PROSITE" id="PS50887">
    <property type="entry name" value="GGDEF"/>
    <property type="match status" value="1"/>
</dbReference>
<dbReference type="InterPro" id="IPR000014">
    <property type="entry name" value="PAS"/>
</dbReference>
<dbReference type="InterPro" id="IPR001610">
    <property type="entry name" value="PAC"/>
</dbReference>
<dbReference type="PANTHER" id="PTHR44757">
    <property type="entry name" value="DIGUANYLATE CYCLASE DGCP"/>
    <property type="match status" value="1"/>
</dbReference>
<dbReference type="PANTHER" id="PTHR44757:SF2">
    <property type="entry name" value="BIOFILM ARCHITECTURE MAINTENANCE PROTEIN MBAA"/>
    <property type="match status" value="1"/>
</dbReference>
<dbReference type="EMBL" id="JACT01000004">
    <property type="protein sequence ID" value="KMS53819.1"/>
    <property type="molecule type" value="Genomic_DNA"/>
</dbReference>
<organism evidence="5 6">
    <name type="scientific">Sphingobium cupriresistens LL01</name>
    <dbReference type="NCBI Taxonomy" id="1420583"/>
    <lineage>
        <taxon>Bacteria</taxon>
        <taxon>Pseudomonadati</taxon>
        <taxon>Pseudomonadota</taxon>
        <taxon>Alphaproteobacteria</taxon>
        <taxon>Sphingomonadales</taxon>
        <taxon>Sphingomonadaceae</taxon>
        <taxon>Sphingobium</taxon>
    </lineage>
</organism>
<dbReference type="Gene3D" id="3.20.20.450">
    <property type="entry name" value="EAL domain"/>
    <property type="match status" value="1"/>
</dbReference>
<dbReference type="InterPro" id="IPR043128">
    <property type="entry name" value="Rev_trsase/Diguanyl_cyclase"/>
</dbReference>
<feature type="transmembrane region" description="Helical" evidence="1">
    <location>
        <begin position="92"/>
        <end position="108"/>
    </location>
</feature>
<dbReference type="SMART" id="SM00086">
    <property type="entry name" value="PAC"/>
    <property type="match status" value="1"/>
</dbReference>
<keyword evidence="1" id="KW-0812">Transmembrane</keyword>
<dbReference type="SUPFAM" id="SSF141868">
    <property type="entry name" value="EAL domain-like"/>
    <property type="match status" value="1"/>
</dbReference>
<feature type="transmembrane region" description="Helical" evidence="1">
    <location>
        <begin position="161"/>
        <end position="180"/>
    </location>
</feature>
<dbReference type="InterPro" id="IPR035919">
    <property type="entry name" value="EAL_sf"/>
</dbReference>
<keyword evidence="1" id="KW-0472">Membrane</keyword>
<protein>
    <submittedName>
        <fullName evidence="5">Diguanylate cyclase</fullName>
    </submittedName>
</protein>
<dbReference type="CDD" id="cd01948">
    <property type="entry name" value="EAL"/>
    <property type="match status" value="1"/>
</dbReference>
<evidence type="ECO:0000259" key="3">
    <source>
        <dbReference type="PROSITE" id="PS50883"/>
    </source>
</evidence>
<dbReference type="InterPro" id="IPR052155">
    <property type="entry name" value="Biofilm_reg_signaling"/>
</dbReference>
<dbReference type="InterPro" id="IPR000160">
    <property type="entry name" value="GGDEF_dom"/>
</dbReference>
<comment type="caution">
    <text evidence="5">The sequence shown here is derived from an EMBL/GenBank/DDBJ whole genome shotgun (WGS) entry which is preliminary data.</text>
</comment>
<evidence type="ECO:0000259" key="4">
    <source>
        <dbReference type="PROSITE" id="PS50887"/>
    </source>
</evidence>
<dbReference type="SMART" id="SM00267">
    <property type="entry name" value="GGDEF"/>
    <property type="match status" value="1"/>
</dbReference>
<dbReference type="InterPro" id="IPR035965">
    <property type="entry name" value="PAS-like_dom_sf"/>
</dbReference>
<evidence type="ECO:0000259" key="2">
    <source>
        <dbReference type="PROSITE" id="PS50113"/>
    </source>
</evidence>
<dbReference type="PATRIC" id="fig|1420583.3.peg.3104"/>
<feature type="domain" description="EAL" evidence="3">
    <location>
        <begin position="504"/>
        <end position="759"/>
    </location>
</feature>
<dbReference type="SUPFAM" id="SSF55785">
    <property type="entry name" value="PYP-like sensor domain (PAS domain)"/>
    <property type="match status" value="1"/>
</dbReference>
<dbReference type="InterPro" id="IPR000700">
    <property type="entry name" value="PAS-assoc_C"/>
</dbReference>
<name>A0A0J7XQ90_9SPHN</name>
<dbReference type="RefSeq" id="WP_066606498.1">
    <property type="nucleotide sequence ID" value="NZ_KQ130435.1"/>
</dbReference>
<dbReference type="STRING" id="1420583.V473_16505"/>
<feature type="domain" description="GGDEF" evidence="4">
    <location>
        <begin position="362"/>
        <end position="495"/>
    </location>
</feature>
<evidence type="ECO:0000313" key="6">
    <source>
        <dbReference type="Proteomes" id="UP000052232"/>
    </source>
</evidence>
<dbReference type="InterPro" id="IPR029787">
    <property type="entry name" value="Nucleotide_cyclase"/>
</dbReference>
<feature type="transmembrane region" description="Helical" evidence="1">
    <location>
        <begin position="137"/>
        <end position="155"/>
    </location>
</feature>
<dbReference type="AlphaFoldDB" id="A0A0J7XQ90"/>
<feature type="transmembrane region" description="Helical" evidence="1">
    <location>
        <begin position="34"/>
        <end position="53"/>
    </location>
</feature>
<dbReference type="PROSITE" id="PS50113">
    <property type="entry name" value="PAC"/>
    <property type="match status" value="1"/>
</dbReference>
<gene>
    <name evidence="5" type="ORF">V473_16505</name>
</gene>
<dbReference type="SMART" id="SM00052">
    <property type="entry name" value="EAL"/>
    <property type="match status" value="1"/>
</dbReference>
<evidence type="ECO:0000313" key="5">
    <source>
        <dbReference type="EMBL" id="KMS53819.1"/>
    </source>
</evidence>
<dbReference type="NCBIfam" id="TIGR00254">
    <property type="entry name" value="GGDEF"/>
    <property type="match status" value="1"/>
</dbReference>
<keyword evidence="6" id="KW-1185">Reference proteome</keyword>
<dbReference type="Pfam" id="PF00563">
    <property type="entry name" value="EAL"/>
    <property type="match status" value="1"/>
</dbReference>
<feature type="transmembrane region" description="Helical" evidence="1">
    <location>
        <begin position="114"/>
        <end position="130"/>
    </location>
</feature>
<evidence type="ECO:0000256" key="1">
    <source>
        <dbReference type="SAM" id="Phobius"/>
    </source>
</evidence>
<sequence length="764" mass="83588">MTILSPLTGEFRDPDRESAFQAERLPETRRHARTLFALSALLNAIFLISDWRFAGTPHFWVAIPARLAVVAGSLLCLALWRYTRSFSALERLCFLWQGITAIGVALLVSSRSDIALFVLVMLPLVFYLVVPTSFRGNAGGGLACAVAMLTGYLAPAPHSQTAIGMILAMLILHCGMWMAITRHNRLQRQEWTAGRLAQVAQAALANSLDALERMFMAVPIPLLVTRRDGSILRLNQAAQDAFAAGSDIPLAHVEQTYVDLPIRNLLFGMLQREERVDNFECRLRRADGQIRDTLLSSRPIVVDDTPCIVTSVVDITERKEAEQHLERLAMTDALTGLANRAHFMAAVTQATSGPASRLVDSAQSAILLIDLDEFKRVNDTAGHDAGDALLCAVADRLRAALRPGDLVARMGGDEFAVLLTRLPDVDALAPILARITEHLHPPLSFRGRPIEARVSIGVALFPDHGGDVTALIKHADIALYHAKNSGRGRATLFEPTLLVNWEREATMLDRARHLLAQERPCPWYQPKIDLATGAPVGFEALFRCPTATGATIMPGDIAAAFEHPELGPAITAQMIDGILADCRRWRDAGLPFGHVAFNVSGADLNDDDFADRLLRRLTDADLPPSIIELEVTESVFLGRNADRVGRLLQRLSEAGVAIALDDFGTGYASLSHLKQFPIDVIKIDQRFVRDLETDPDDAAIVRTVLNLAYSLGIRTVAEGVENRQQLDYLRAGGCHMAQGFHFSAAIPAADVEAMLGQQDQSHRS</sequence>